<evidence type="ECO:0000313" key="1">
    <source>
        <dbReference type="EMBL" id="CDQ10424.1"/>
    </source>
</evidence>
<dbReference type="EMBL" id="CCCS020000035">
    <property type="protein sequence ID" value="CDQ10424.1"/>
    <property type="molecule type" value="Genomic_DNA"/>
</dbReference>
<protein>
    <submittedName>
        <fullName evidence="1">Uncharacterized protein</fullName>
    </submittedName>
</protein>
<reference evidence="1" key="2">
    <citation type="submission" date="2014-07" db="EMBL/GenBank/DDBJ databases">
        <title>Initial genome analysis of the psychrotolerant acidophile Acidithiobacillus ferrivorans CF27: insights into iron and sulfur oxidation pathways and into biofilm formation.</title>
        <authorList>
            <person name="Talla E."/>
            <person name="Hedrich S."/>
            <person name="Mangenot S."/>
            <person name="Ji B."/>
            <person name="Johnson D.B."/>
            <person name="Barbe V."/>
            <person name="Bonnefoy V."/>
        </authorList>
    </citation>
    <scope>NUCLEOTIDE SEQUENCE [LARGE SCALE GENOMIC DNA]</scope>
    <source>
        <strain evidence="1">CF27</strain>
    </source>
</reference>
<gene>
    <name evidence="1" type="ORF">AFERRI_400205</name>
</gene>
<organism evidence="1">
    <name type="scientific">Acidithiobacillus ferrivorans</name>
    <dbReference type="NCBI Taxonomy" id="160808"/>
    <lineage>
        <taxon>Bacteria</taxon>
        <taxon>Pseudomonadati</taxon>
        <taxon>Pseudomonadota</taxon>
        <taxon>Acidithiobacillia</taxon>
        <taxon>Acidithiobacillales</taxon>
        <taxon>Acidithiobacillaceae</taxon>
        <taxon>Acidithiobacillus</taxon>
    </lineage>
</organism>
<sequence length="67" mass="7089">MAQSKGVPVRSNVGTNPVAVSLNNAVNTNQPYDGYSQGKTLMNLASPVAAPRIDPLLLSTHTKPVMR</sequence>
<dbReference type="AlphaFoldDB" id="A0A060UV38"/>
<proteinExistence type="predicted"/>
<name>A0A060UV38_9PROT</name>
<dbReference type="RefSeq" id="WP_156103855.1">
    <property type="nucleotide sequence ID" value="NZ_CCCS020000035.1"/>
</dbReference>
<comment type="caution">
    <text evidence="1">The sequence shown here is derived from an EMBL/GenBank/DDBJ whole genome shotgun (WGS) entry which is preliminary data.</text>
</comment>
<accession>A0A060UV38</accession>
<reference evidence="1" key="1">
    <citation type="submission" date="2014-03" db="EMBL/GenBank/DDBJ databases">
        <authorList>
            <person name="Genoscope - CEA"/>
        </authorList>
    </citation>
    <scope>NUCLEOTIDE SEQUENCE [LARGE SCALE GENOMIC DNA]</scope>
    <source>
        <strain evidence="1">CF27</strain>
    </source>
</reference>